<dbReference type="InParanoid" id="A0A803XYZ3"/>
<dbReference type="GeneTree" id="ENSGT00960000190758"/>
<keyword evidence="2" id="KW-1133">Transmembrane helix</keyword>
<accession>A0A803XYZ3</accession>
<name>A0A803XYZ3_MELGA</name>
<evidence type="ECO:0000256" key="2">
    <source>
        <dbReference type="SAM" id="Phobius"/>
    </source>
</evidence>
<keyword evidence="4" id="KW-1185">Reference proteome</keyword>
<keyword evidence="2" id="KW-0812">Transmembrane</keyword>
<feature type="compositionally biased region" description="Basic residues" evidence="1">
    <location>
        <begin position="103"/>
        <end position="112"/>
    </location>
</feature>
<reference evidence="3 4" key="1">
    <citation type="journal article" date="2010" name="PLoS Biol.">
        <title>Multi-platform next-generation sequencing of the domestic turkey (Meleagris gallopavo): genome assembly and analysis.</title>
        <authorList>
            <person name="Dalloul R.A."/>
            <person name="Long J.A."/>
            <person name="Zimin A.V."/>
            <person name="Aslam L."/>
            <person name="Beal K."/>
            <person name="Blomberg L.A."/>
            <person name="Bouffard P."/>
            <person name="Burt D.W."/>
            <person name="Crasta O."/>
            <person name="Crooijmans R.P."/>
            <person name="Cooper K."/>
            <person name="Coulombe R.A."/>
            <person name="De S."/>
            <person name="Delany M.E."/>
            <person name="Dodgson J.B."/>
            <person name="Dong J.J."/>
            <person name="Evans C."/>
            <person name="Frederickson K.M."/>
            <person name="Flicek P."/>
            <person name="Florea L."/>
            <person name="Folkerts O."/>
            <person name="Groenen M.A."/>
            <person name="Harkins T.T."/>
            <person name="Herrero J."/>
            <person name="Hoffmann S."/>
            <person name="Megens H.J."/>
            <person name="Jiang A."/>
            <person name="de Jong P."/>
            <person name="Kaiser P."/>
            <person name="Kim H."/>
            <person name="Kim K.W."/>
            <person name="Kim S."/>
            <person name="Langenberger D."/>
            <person name="Lee M.K."/>
            <person name="Lee T."/>
            <person name="Mane S."/>
            <person name="Marcais G."/>
            <person name="Marz M."/>
            <person name="McElroy A.P."/>
            <person name="Modise T."/>
            <person name="Nefedov M."/>
            <person name="Notredame C."/>
            <person name="Paton I.R."/>
            <person name="Payne W.S."/>
            <person name="Pertea G."/>
            <person name="Prickett D."/>
            <person name="Puiu D."/>
            <person name="Qioa D."/>
            <person name="Raineri E."/>
            <person name="Ruffier M."/>
            <person name="Salzberg S.L."/>
            <person name="Schatz M.C."/>
            <person name="Scheuring C."/>
            <person name="Schmidt C.J."/>
            <person name="Schroeder S."/>
            <person name="Searle S.M."/>
            <person name="Smith E.J."/>
            <person name="Smith J."/>
            <person name="Sonstegard T.S."/>
            <person name="Stadler P.F."/>
            <person name="Tafer H."/>
            <person name="Tu Z.J."/>
            <person name="Van Tassell C.P."/>
            <person name="Vilella A.J."/>
            <person name="Williams K.P."/>
            <person name="Yorke J.A."/>
            <person name="Zhang L."/>
            <person name="Zhang H.B."/>
            <person name="Zhang X."/>
            <person name="Zhang Y."/>
            <person name="Reed K.M."/>
        </authorList>
    </citation>
    <scope>NUCLEOTIDE SEQUENCE [LARGE SCALE GENOMIC DNA]</scope>
</reference>
<proteinExistence type="predicted"/>
<gene>
    <name evidence="3" type="primary">LOC104915244</name>
</gene>
<feature type="region of interest" description="Disordered" evidence="1">
    <location>
        <begin position="195"/>
        <end position="226"/>
    </location>
</feature>
<feature type="compositionally biased region" description="Basic and acidic residues" evidence="1">
    <location>
        <begin position="66"/>
        <end position="94"/>
    </location>
</feature>
<sequence>NHEVPPSSPELHKLRRALQTALTFVFVTHGSAYRNYRKHRSTTILPKKDFLPVPEAASTLRGTGADPRRTGELRTTPKEETAPPPEPRDAERAAGRYLPRGKGNGRTRRYPRAHSALPTSRPRLATPLSQTEPLPPAAGSDVCGRSGPFGSPCGESGLSAGAPVNSRLRCRPCVMLRGLGSWLGLERVGEEKLLAAEEGSSPAEEVEEPGAEPAAQSQERVEPQEDTDALLSQAKGFGSYLFNFATAATKKISESVAETAQTIKKSVEEGKIDSIIDKVFYFSILDLKYLLAYCCVIWHVIEFL</sequence>
<reference evidence="3" key="2">
    <citation type="submission" date="2025-08" db="UniProtKB">
        <authorList>
            <consortium name="Ensembl"/>
        </authorList>
    </citation>
    <scope>IDENTIFICATION</scope>
</reference>
<dbReference type="AlphaFoldDB" id="A0A803XYZ3"/>
<reference evidence="3" key="3">
    <citation type="submission" date="2025-09" db="UniProtKB">
        <authorList>
            <consortium name="Ensembl"/>
        </authorList>
    </citation>
    <scope>IDENTIFICATION</scope>
</reference>
<feature type="transmembrane region" description="Helical" evidence="2">
    <location>
        <begin position="279"/>
        <end position="301"/>
    </location>
</feature>
<keyword evidence="2" id="KW-0472">Membrane</keyword>
<feature type="region of interest" description="Disordered" evidence="1">
    <location>
        <begin position="55"/>
        <end position="143"/>
    </location>
</feature>
<evidence type="ECO:0000313" key="3">
    <source>
        <dbReference type="Ensembl" id="ENSMGAP00000024739.1"/>
    </source>
</evidence>
<evidence type="ECO:0000256" key="1">
    <source>
        <dbReference type="SAM" id="MobiDB-lite"/>
    </source>
</evidence>
<protein>
    <submittedName>
        <fullName evidence="3">Uncharacterized protein</fullName>
    </submittedName>
</protein>
<evidence type="ECO:0000313" key="4">
    <source>
        <dbReference type="Proteomes" id="UP000001645"/>
    </source>
</evidence>
<organism evidence="3 4">
    <name type="scientific">Meleagris gallopavo</name>
    <name type="common">Wild turkey</name>
    <dbReference type="NCBI Taxonomy" id="9103"/>
    <lineage>
        <taxon>Eukaryota</taxon>
        <taxon>Metazoa</taxon>
        <taxon>Chordata</taxon>
        <taxon>Craniata</taxon>
        <taxon>Vertebrata</taxon>
        <taxon>Euteleostomi</taxon>
        <taxon>Archelosauria</taxon>
        <taxon>Archosauria</taxon>
        <taxon>Dinosauria</taxon>
        <taxon>Saurischia</taxon>
        <taxon>Theropoda</taxon>
        <taxon>Coelurosauria</taxon>
        <taxon>Aves</taxon>
        <taxon>Neognathae</taxon>
        <taxon>Galloanserae</taxon>
        <taxon>Galliformes</taxon>
        <taxon>Phasianidae</taxon>
        <taxon>Meleagridinae</taxon>
        <taxon>Meleagris</taxon>
    </lineage>
</organism>
<dbReference type="Proteomes" id="UP000001645">
    <property type="component" value="Chromosome 1"/>
</dbReference>
<dbReference type="Ensembl" id="ENSMGAT00000021527.1">
    <property type="protein sequence ID" value="ENSMGAP00000024739.1"/>
    <property type="gene ID" value="ENSMGAG00000021155.1"/>
</dbReference>